<protein>
    <submittedName>
        <fullName evidence="2">Uncharacterized protein</fullName>
    </submittedName>
</protein>
<evidence type="ECO:0000313" key="3">
    <source>
        <dbReference type="Proteomes" id="UP000248340"/>
    </source>
</evidence>
<dbReference type="RefSeq" id="XP_025489269.1">
    <property type="nucleotide sequence ID" value="XM_025640951.1"/>
</dbReference>
<evidence type="ECO:0000313" key="2">
    <source>
        <dbReference type="EMBL" id="PYH79069.1"/>
    </source>
</evidence>
<organism evidence="2 3">
    <name type="scientific">Aspergillus uvarum CBS 121591</name>
    <dbReference type="NCBI Taxonomy" id="1448315"/>
    <lineage>
        <taxon>Eukaryota</taxon>
        <taxon>Fungi</taxon>
        <taxon>Dikarya</taxon>
        <taxon>Ascomycota</taxon>
        <taxon>Pezizomycotina</taxon>
        <taxon>Eurotiomycetes</taxon>
        <taxon>Eurotiomycetidae</taxon>
        <taxon>Eurotiales</taxon>
        <taxon>Aspergillaceae</taxon>
        <taxon>Aspergillus</taxon>
        <taxon>Aspergillus subgen. Circumdati</taxon>
    </lineage>
</organism>
<name>A0A319C5A3_9EURO</name>
<dbReference type="GeneID" id="37143693"/>
<evidence type="ECO:0000256" key="1">
    <source>
        <dbReference type="SAM" id="MobiDB-lite"/>
    </source>
</evidence>
<proteinExistence type="predicted"/>
<feature type="compositionally biased region" description="Pro residues" evidence="1">
    <location>
        <begin position="13"/>
        <end position="28"/>
    </location>
</feature>
<reference evidence="2 3" key="1">
    <citation type="submission" date="2016-12" db="EMBL/GenBank/DDBJ databases">
        <title>The genomes of Aspergillus section Nigri reveals drivers in fungal speciation.</title>
        <authorList>
            <consortium name="DOE Joint Genome Institute"/>
            <person name="Vesth T.C."/>
            <person name="Nybo J."/>
            <person name="Theobald S."/>
            <person name="Brandl J."/>
            <person name="Frisvad J.C."/>
            <person name="Nielsen K.F."/>
            <person name="Lyhne E.K."/>
            <person name="Kogle M.E."/>
            <person name="Kuo A."/>
            <person name="Riley R."/>
            <person name="Clum A."/>
            <person name="Nolan M."/>
            <person name="Lipzen A."/>
            <person name="Salamov A."/>
            <person name="Henrissat B."/>
            <person name="Wiebenga A."/>
            <person name="De Vries R.P."/>
            <person name="Grigoriev I.V."/>
            <person name="Mortensen U.H."/>
            <person name="Andersen M.R."/>
            <person name="Baker S.E."/>
        </authorList>
    </citation>
    <scope>NUCLEOTIDE SEQUENCE [LARGE SCALE GENOMIC DNA]</scope>
    <source>
        <strain evidence="2 3">CBS 121591</strain>
    </source>
</reference>
<dbReference type="AlphaFoldDB" id="A0A319C5A3"/>
<sequence>MSPAANWARAAPRLPPWPPLPPPLPPPAGDRSFLKSTRSSTSLEFPPVIVTQIATTSRNQQNHHQQSNMKTTEHIRSDTTYYGIFGGVIEGYE</sequence>
<dbReference type="VEuPathDB" id="FungiDB:BO82DRAFT_434546"/>
<keyword evidence="3" id="KW-1185">Reference proteome</keyword>
<gene>
    <name evidence="2" type="ORF">BO82DRAFT_434546</name>
</gene>
<feature type="region of interest" description="Disordered" evidence="1">
    <location>
        <begin position="1"/>
        <end position="40"/>
    </location>
</feature>
<feature type="compositionally biased region" description="Low complexity" evidence="1">
    <location>
        <begin position="1"/>
        <end position="12"/>
    </location>
</feature>
<dbReference type="EMBL" id="KZ821723">
    <property type="protein sequence ID" value="PYH79069.1"/>
    <property type="molecule type" value="Genomic_DNA"/>
</dbReference>
<accession>A0A319C5A3</accession>
<dbReference type="Proteomes" id="UP000248340">
    <property type="component" value="Unassembled WGS sequence"/>
</dbReference>